<dbReference type="STRING" id="66851.MBORA_15570"/>
<proteinExistence type="predicted"/>
<dbReference type="AlphaFoldDB" id="A0A165ZY38"/>
<keyword evidence="2" id="KW-1185">Reference proteome</keyword>
<dbReference type="RefSeq" id="WP_052331815.1">
    <property type="nucleotide sequence ID" value="NZ_CABMAB010000022.1"/>
</dbReference>
<dbReference type="EMBL" id="LWMU01000092">
    <property type="protein sequence ID" value="KZX11312.1"/>
    <property type="molecule type" value="Genomic_DNA"/>
</dbReference>
<accession>A0A165ZY38</accession>
<name>A0A165ZY38_METOA</name>
<gene>
    <name evidence="1" type="ORF">MBORA_15570</name>
</gene>
<comment type="caution">
    <text evidence="1">The sequence shown here is derived from an EMBL/GenBank/DDBJ whole genome shotgun (WGS) entry which is preliminary data.</text>
</comment>
<sequence>MNYENPNLNINGISSELPVEDLVFASCRGGWPESLNKKTTEQQLFIAKSYFNIICESGMSSVDGVKRNPDKVKILLKPMGHDGRVSYYCDRYGLEVDCVLTLSNGDHALIEFKLGNLEEKRLQKIY</sequence>
<reference evidence="2" key="1">
    <citation type="journal article" date="2016" name="Genome Announc.">
        <title>Draft Genome Sequences of Methanobrevibacter curvatus DSM11111, Methanobrevibacter cuticularis DSM11139, Methanobrevibacter filiformis DSM11501, and Methanobrevibacter oralis DSM7256.</title>
        <authorList>
            <person name="Poehlein A."/>
            <person name="Seedorf H."/>
        </authorList>
    </citation>
    <scope>NUCLEOTIDE SEQUENCE [LARGE SCALE GENOMIC DNA]</scope>
    <source>
        <strain evidence="2">DSM 7256 / JCM 30027 / ZR</strain>
    </source>
</reference>
<evidence type="ECO:0000313" key="2">
    <source>
        <dbReference type="Proteomes" id="UP000077428"/>
    </source>
</evidence>
<organism evidence="1 2">
    <name type="scientific">Methanobrevibacter oralis</name>
    <dbReference type="NCBI Taxonomy" id="66851"/>
    <lineage>
        <taxon>Archaea</taxon>
        <taxon>Methanobacteriati</taxon>
        <taxon>Methanobacteriota</taxon>
        <taxon>Methanomada group</taxon>
        <taxon>Methanobacteria</taxon>
        <taxon>Methanobacteriales</taxon>
        <taxon>Methanobacteriaceae</taxon>
        <taxon>Methanobrevibacter</taxon>
    </lineage>
</organism>
<dbReference type="Proteomes" id="UP000077428">
    <property type="component" value="Unassembled WGS sequence"/>
</dbReference>
<protein>
    <submittedName>
        <fullName evidence="1">Uncharacterized protein</fullName>
    </submittedName>
</protein>
<dbReference type="PATRIC" id="fig|66851.6.peg.1698"/>
<evidence type="ECO:0000313" key="1">
    <source>
        <dbReference type="EMBL" id="KZX11312.1"/>
    </source>
</evidence>